<evidence type="ECO:0000313" key="3">
    <source>
        <dbReference type="Proteomes" id="UP001350748"/>
    </source>
</evidence>
<dbReference type="InterPro" id="IPR053737">
    <property type="entry name" value="Type_II_TA_Toxin"/>
</dbReference>
<dbReference type="EMBL" id="JAZHYN010000028">
    <property type="protein sequence ID" value="MEF3366977.1"/>
    <property type="molecule type" value="Genomic_DNA"/>
</dbReference>
<protein>
    <submittedName>
        <fullName evidence="2">Type II toxin-antitoxin system death-on-curing family toxin</fullName>
    </submittedName>
</protein>
<organism evidence="2 3">
    <name type="scientific">Methylocystis borbori</name>
    <dbReference type="NCBI Taxonomy" id="3118750"/>
    <lineage>
        <taxon>Bacteria</taxon>
        <taxon>Pseudomonadati</taxon>
        <taxon>Pseudomonadota</taxon>
        <taxon>Alphaproteobacteria</taxon>
        <taxon>Hyphomicrobiales</taxon>
        <taxon>Methylocystaceae</taxon>
        <taxon>Methylocystis</taxon>
    </lineage>
</organism>
<dbReference type="PROSITE" id="PS51459">
    <property type="entry name" value="FIDO"/>
    <property type="match status" value="1"/>
</dbReference>
<keyword evidence="3" id="KW-1185">Reference proteome</keyword>
<sequence>MSGERVDYLTIAEILAIHDDLIERYGGAPGLRDAGQLEAALFRPQTGYYPDAIAQAAALWESLSQNHPFLDGNKRTSFAGMFAFLAINDVAITAEADATWNFVSALYESGDFCFEKLDAWLRSHTKALSDGRRSS</sequence>
<evidence type="ECO:0000259" key="1">
    <source>
        <dbReference type="PROSITE" id="PS51459"/>
    </source>
</evidence>
<dbReference type="RefSeq" id="WP_332082003.1">
    <property type="nucleotide sequence ID" value="NZ_JAZHYN010000028.1"/>
</dbReference>
<dbReference type="InterPro" id="IPR003812">
    <property type="entry name" value="Fido"/>
</dbReference>
<dbReference type="PIRSF" id="PIRSF018297">
    <property type="entry name" value="Doc"/>
    <property type="match status" value="1"/>
</dbReference>
<name>A0ABU7XHW3_9HYPH</name>
<evidence type="ECO:0000313" key="2">
    <source>
        <dbReference type="EMBL" id="MEF3366977.1"/>
    </source>
</evidence>
<accession>A0ABU7XHW3</accession>
<reference evidence="2 3" key="1">
    <citation type="submission" date="2024-02" db="EMBL/GenBank/DDBJ databases">
        <authorList>
            <person name="Grouzdev D."/>
        </authorList>
    </citation>
    <scope>NUCLEOTIDE SEQUENCE [LARGE SCALE GENOMIC DNA]</scope>
    <source>
        <strain evidence="2 3">9N</strain>
    </source>
</reference>
<gene>
    <name evidence="2" type="ORF">V3H18_10570</name>
</gene>
<proteinExistence type="predicted"/>
<comment type="caution">
    <text evidence="2">The sequence shown here is derived from an EMBL/GenBank/DDBJ whole genome shotgun (WGS) entry which is preliminary data.</text>
</comment>
<dbReference type="NCBIfam" id="TIGR01550">
    <property type="entry name" value="DOC_P1"/>
    <property type="match status" value="1"/>
</dbReference>
<dbReference type="Proteomes" id="UP001350748">
    <property type="component" value="Unassembled WGS sequence"/>
</dbReference>
<dbReference type="Pfam" id="PF02661">
    <property type="entry name" value="Fic"/>
    <property type="match status" value="1"/>
</dbReference>
<dbReference type="PANTHER" id="PTHR39426">
    <property type="entry name" value="HOMOLOGY TO DEATH-ON-CURING PROTEIN OF PHAGE P1"/>
    <property type="match status" value="1"/>
</dbReference>
<dbReference type="InterPro" id="IPR006440">
    <property type="entry name" value="Doc"/>
</dbReference>
<feature type="domain" description="Fido" evidence="1">
    <location>
        <begin position="9"/>
        <end position="123"/>
    </location>
</feature>
<dbReference type="SUPFAM" id="SSF140931">
    <property type="entry name" value="Fic-like"/>
    <property type="match status" value="1"/>
</dbReference>
<dbReference type="Gene3D" id="1.20.120.1870">
    <property type="entry name" value="Fic/DOC protein, Fido domain"/>
    <property type="match status" value="1"/>
</dbReference>
<dbReference type="InterPro" id="IPR036597">
    <property type="entry name" value="Fido-like_dom_sf"/>
</dbReference>
<dbReference type="PANTHER" id="PTHR39426:SF1">
    <property type="entry name" value="HOMOLOGY TO DEATH-ON-CURING PROTEIN OF PHAGE P1"/>
    <property type="match status" value="1"/>
</dbReference>